<name>A0A199NWT1_9XANT</name>
<dbReference type="AlphaFoldDB" id="A0A199NWT1"/>
<proteinExistence type="predicted"/>
<dbReference type="Proteomes" id="UP000093858">
    <property type="component" value="Unassembled WGS sequence"/>
</dbReference>
<organism evidence="1 2">
    <name type="scientific">Xanthomonas graminis pv. poae</name>
    <dbReference type="NCBI Taxonomy" id="227946"/>
    <lineage>
        <taxon>Bacteria</taxon>
        <taxon>Pseudomonadati</taxon>
        <taxon>Pseudomonadota</taxon>
        <taxon>Gammaproteobacteria</taxon>
        <taxon>Lysobacterales</taxon>
        <taxon>Lysobacteraceae</taxon>
        <taxon>Xanthomonas</taxon>
        <taxon>Xanthomonas translucens group</taxon>
        <taxon>Xanthomonas graminis</taxon>
    </lineage>
</organism>
<protein>
    <submittedName>
        <fullName evidence="1">Uncharacterized protein</fullName>
    </submittedName>
</protein>
<dbReference type="EMBL" id="LWSU01000275">
    <property type="protein sequence ID" value="OAX53454.1"/>
    <property type="molecule type" value="Genomic_DNA"/>
</dbReference>
<accession>A0A199NWT1</accession>
<evidence type="ECO:0000313" key="2">
    <source>
        <dbReference type="Proteomes" id="UP000093858"/>
    </source>
</evidence>
<gene>
    <name evidence="1" type="ORF">A6R73_00820</name>
</gene>
<sequence>MAAALSLVKVDSQTSSAMENEENLLNTRVGNFLQAISKDQDVNMMVVITAKHNKDKAADLVDALKRLLKPLPNLK</sequence>
<evidence type="ECO:0000313" key="1">
    <source>
        <dbReference type="EMBL" id="OAX53454.1"/>
    </source>
</evidence>
<reference evidence="1 2" key="1">
    <citation type="submission" date="2016-04" db="EMBL/GenBank/DDBJ databases">
        <title>Xanthomonas translucens phylogeny.</title>
        <authorList>
            <person name="Langlois P."/>
        </authorList>
    </citation>
    <scope>NUCLEOTIDE SEQUENCE [LARGE SCALE GENOMIC DNA]</scope>
    <source>
        <strain evidence="1 2">B99</strain>
    </source>
</reference>
<comment type="caution">
    <text evidence="1">The sequence shown here is derived from an EMBL/GenBank/DDBJ whole genome shotgun (WGS) entry which is preliminary data.</text>
</comment>